<gene>
    <name evidence="2" type="ORF">Zmor_001991</name>
</gene>
<dbReference type="AlphaFoldDB" id="A0AA38IZZ1"/>
<comment type="caution">
    <text evidence="2">The sequence shown here is derived from an EMBL/GenBank/DDBJ whole genome shotgun (WGS) entry which is preliminary data.</text>
</comment>
<sequence length="336" mass="38316">MASTKIYENREHSLQSEQVIPESPVKASSERLEYYRGADYAVHTGDSGNACSRSSSKTHGVKKSSVHNGRRHRAILITLQCDLFASKLKSQLVEKSIYDNCIYQSRNFGRDPIWTASIQKRDSPTERARIENPVLIPEKPKIKYKKAYEAFNNWQRENDVLLINQNVLLGYFQVLSKNHGPSSLCVYYSIWRSMFNINENIGMKEFYRSPAFIKRQNVGKKVKKAKVLSNNNIQKNPEWRSTNIAEGYVEESIENKIKMAKRMFDSASSAVSGTFSSTISALSAEIIYNEDESEVVQQNTFSQMKSSNCKLPGIAISGLKDCAINVYFNRNYKKQL</sequence>
<organism evidence="2 3">
    <name type="scientific">Zophobas morio</name>
    <dbReference type="NCBI Taxonomy" id="2755281"/>
    <lineage>
        <taxon>Eukaryota</taxon>
        <taxon>Metazoa</taxon>
        <taxon>Ecdysozoa</taxon>
        <taxon>Arthropoda</taxon>
        <taxon>Hexapoda</taxon>
        <taxon>Insecta</taxon>
        <taxon>Pterygota</taxon>
        <taxon>Neoptera</taxon>
        <taxon>Endopterygota</taxon>
        <taxon>Coleoptera</taxon>
        <taxon>Polyphaga</taxon>
        <taxon>Cucujiformia</taxon>
        <taxon>Tenebrionidae</taxon>
        <taxon>Zophobas</taxon>
    </lineage>
</organism>
<dbReference type="Proteomes" id="UP001168821">
    <property type="component" value="Unassembled WGS sequence"/>
</dbReference>
<evidence type="ECO:0000256" key="1">
    <source>
        <dbReference type="SAM" id="MobiDB-lite"/>
    </source>
</evidence>
<feature type="region of interest" description="Disordered" evidence="1">
    <location>
        <begin position="1"/>
        <end position="22"/>
    </location>
</feature>
<proteinExistence type="predicted"/>
<evidence type="ECO:0000313" key="2">
    <source>
        <dbReference type="EMBL" id="KAJ3666553.1"/>
    </source>
</evidence>
<accession>A0AA38IZZ1</accession>
<reference evidence="2" key="1">
    <citation type="journal article" date="2023" name="G3 (Bethesda)">
        <title>Whole genome assemblies of Zophobas morio and Tenebrio molitor.</title>
        <authorList>
            <person name="Kaur S."/>
            <person name="Stinson S.A."/>
            <person name="diCenzo G.C."/>
        </authorList>
    </citation>
    <scope>NUCLEOTIDE SEQUENCE</scope>
    <source>
        <strain evidence="2">QUZm001</strain>
    </source>
</reference>
<keyword evidence="3" id="KW-1185">Reference proteome</keyword>
<evidence type="ECO:0000313" key="3">
    <source>
        <dbReference type="Proteomes" id="UP001168821"/>
    </source>
</evidence>
<protein>
    <submittedName>
        <fullName evidence="2">Uncharacterized protein</fullName>
    </submittedName>
</protein>
<dbReference type="EMBL" id="JALNTZ010000001">
    <property type="protein sequence ID" value="KAJ3666553.1"/>
    <property type="molecule type" value="Genomic_DNA"/>
</dbReference>
<name>A0AA38IZZ1_9CUCU</name>